<feature type="region of interest" description="Disordered" evidence="8">
    <location>
        <begin position="86"/>
        <end position="117"/>
    </location>
</feature>
<gene>
    <name evidence="9" type="ORF">N783_11590</name>
</gene>
<evidence type="ECO:0000256" key="4">
    <source>
        <dbReference type="ARBA" id="ARBA00023186"/>
    </source>
</evidence>
<comment type="function">
    <text evidence="5">May act as an export chaperone for the filament capping protein FliD.</text>
</comment>
<feature type="compositionally biased region" description="Polar residues" evidence="8">
    <location>
        <begin position="93"/>
        <end position="107"/>
    </location>
</feature>
<dbReference type="eggNOG" id="ENOG50330XF">
    <property type="taxonomic scope" value="Bacteria"/>
</dbReference>
<evidence type="ECO:0000313" key="9">
    <source>
        <dbReference type="EMBL" id="KGX86806.1"/>
    </source>
</evidence>
<sequence>MSQVQKLHEVTSQLYELIQEEPKTEDREEIIEKVNDLLDKREVLLQDIQGPYSEEEKQLGKEIVHMDQYVQERTNALMKQVKMDIARTKKQKSSNQKYTNPYQNVSNYDGMFMDQKK</sequence>
<dbReference type="EMBL" id="AVPF01000028">
    <property type="protein sequence ID" value="KGX86806.1"/>
    <property type="molecule type" value="Genomic_DNA"/>
</dbReference>
<evidence type="ECO:0000256" key="5">
    <source>
        <dbReference type="ARBA" id="ARBA00093765"/>
    </source>
</evidence>
<dbReference type="RefSeq" id="WP_027445883.1">
    <property type="nucleotide sequence ID" value="NZ_AULJ01000018.1"/>
</dbReference>
<evidence type="ECO:0000256" key="2">
    <source>
        <dbReference type="ARBA" id="ARBA00022490"/>
    </source>
</evidence>
<keyword evidence="4" id="KW-0143">Chaperone</keyword>
<proteinExistence type="inferred from homology"/>
<evidence type="ECO:0000256" key="3">
    <source>
        <dbReference type="ARBA" id="ARBA00022795"/>
    </source>
</evidence>
<organism evidence="9 10">
    <name type="scientific">Pontibacillus marinus BH030004 = DSM 16465</name>
    <dbReference type="NCBI Taxonomy" id="1385511"/>
    <lineage>
        <taxon>Bacteria</taxon>
        <taxon>Bacillati</taxon>
        <taxon>Bacillota</taxon>
        <taxon>Bacilli</taxon>
        <taxon>Bacillales</taxon>
        <taxon>Bacillaceae</taxon>
        <taxon>Pontibacillus</taxon>
    </lineage>
</organism>
<dbReference type="AlphaFoldDB" id="A0A0A5G126"/>
<comment type="similarity">
    <text evidence="6">Belongs to the bacillales FliT family.</text>
</comment>
<dbReference type="Pfam" id="PF05400">
    <property type="entry name" value="FliT"/>
    <property type="match status" value="1"/>
</dbReference>
<dbReference type="InterPro" id="IPR008622">
    <property type="entry name" value="FliT"/>
</dbReference>
<evidence type="ECO:0000256" key="1">
    <source>
        <dbReference type="ARBA" id="ARBA00004514"/>
    </source>
</evidence>
<evidence type="ECO:0000313" key="10">
    <source>
        <dbReference type="Proteomes" id="UP000030403"/>
    </source>
</evidence>
<reference evidence="9 10" key="1">
    <citation type="submission" date="2013-08" db="EMBL/GenBank/DDBJ databases">
        <authorList>
            <person name="Huang J."/>
            <person name="Wang G."/>
        </authorList>
    </citation>
    <scope>NUCLEOTIDE SEQUENCE [LARGE SCALE GENOMIC DNA]</scope>
    <source>
        <strain evidence="9 10">BH030004</strain>
    </source>
</reference>
<protein>
    <recommendedName>
        <fullName evidence="7">Flagellar protein FliT</fullName>
    </recommendedName>
</protein>
<dbReference type="OrthoDB" id="2353131at2"/>
<comment type="caution">
    <text evidence="9">The sequence shown here is derived from an EMBL/GenBank/DDBJ whole genome shotgun (WGS) entry which is preliminary data.</text>
</comment>
<keyword evidence="3" id="KW-1005">Bacterial flagellum biogenesis</keyword>
<evidence type="ECO:0000256" key="8">
    <source>
        <dbReference type="SAM" id="MobiDB-lite"/>
    </source>
</evidence>
<dbReference type="Proteomes" id="UP000030403">
    <property type="component" value="Unassembled WGS sequence"/>
</dbReference>
<keyword evidence="10" id="KW-1185">Reference proteome</keyword>
<name>A0A0A5G126_9BACI</name>
<dbReference type="STRING" id="1385511.GCA_000425225_01858"/>
<comment type="subcellular location">
    <subcellularLocation>
        <location evidence="1">Cytoplasm</location>
        <location evidence="1">Cytosol</location>
    </subcellularLocation>
</comment>
<evidence type="ECO:0000256" key="6">
    <source>
        <dbReference type="ARBA" id="ARBA00093785"/>
    </source>
</evidence>
<evidence type="ECO:0000256" key="7">
    <source>
        <dbReference type="ARBA" id="ARBA00093797"/>
    </source>
</evidence>
<keyword evidence="2" id="KW-0963">Cytoplasm</keyword>
<accession>A0A0A5G126</accession>